<dbReference type="AlphaFoldDB" id="A0AAD6HTG1"/>
<comment type="caution">
    <text evidence="1">The sequence shown here is derived from an EMBL/GenBank/DDBJ whole genome shotgun (WGS) entry which is preliminary data.</text>
</comment>
<name>A0AAD6HTG1_9EURO</name>
<protein>
    <submittedName>
        <fullName evidence="1">Uncharacterized protein</fullName>
    </submittedName>
</protein>
<reference evidence="1" key="1">
    <citation type="journal article" date="2023" name="IMA Fungus">
        <title>Comparative genomic study of the Penicillium genus elucidates a diverse pangenome and 15 lateral gene transfer events.</title>
        <authorList>
            <person name="Petersen C."/>
            <person name="Sorensen T."/>
            <person name="Nielsen M.R."/>
            <person name="Sondergaard T.E."/>
            <person name="Sorensen J.L."/>
            <person name="Fitzpatrick D.A."/>
            <person name="Frisvad J.C."/>
            <person name="Nielsen K.L."/>
        </authorList>
    </citation>
    <scope>NUCLEOTIDE SEQUENCE</scope>
    <source>
        <strain evidence="1">IBT 17514</strain>
    </source>
</reference>
<accession>A0AAD6HTG1</accession>
<dbReference type="Proteomes" id="UP001215712">
    <property type="component" value="Unassembled WGS sequence"/>
</dbReference>
<evidence type="ECO:0000313" key="2">
    <source>
        <dbReference type="Proteomes" id="UP001215712"/>
    </source>
</evidence>
<evidence type="ECO:0000313" key="1">
    <source>
        <dbReference type="EMBL" id="KAJ5734491.1"/>
    </source>
</evidence>
<keyword evidence="2" id="KW-1185">Reference proteome</keyword>
<proteinExistence type="predicted"/>
<sequence length="61" mass="6810">MAVRCSACGQWIKTTGGTYSYPGSSKTKEELLDMPKHVKVKTRLDHDNECYEMSLPSISSI</sequence>
<reference evidence="1" key="2">
    <citation type="submission" date="2023-01" db="EMBL/GenBank/DDBJ databases">
        <authorList>
            <person name="Petersen C."/>
        </authorList>
    </citation>
    <scope>NUCLEOTIDE SEQUENCE</scope>
    <source>
        <strain evidence="1">IBT 17514</strain>
    </source>
</reference>
<organism evidence="1 2">
    <name type="scientific">Penicillium malachiteum</name>
    <dbReference type="NCBI Taxonomy" id="1324776"/>
    <lineage>
        <taxon>Eukaryota</taxon>
        <taxon>Fungi</taxon>
        <taxon>Dikarya</taxon>
        <taxon>Ascomycota</taxon>
        <taxon>Pezizomycotina</taxon>
        <taxon>Eurotiomycetes</taxon>
        <taxon>Eurotiomycetidae</taxon>
        <taxon>Eurotiales</taxon>
        <taxon>Aspergillaceae</taxon>
        <taxon>Penicillium</taxon>
    </lineage>
</organism>
<gene>
    <name evidence="1" type="ORF">N7493_003277</name>
</gene>
<dbReference type="EMBL" id="JAQJAN010000003">
    <property type="protein sequence ID" value="KAJ5734491.1"/>
    <property type="molecule type" value="Genomic_DNA"/>
</dbReference>